<dbReference type="EMBL" id="JH930474">
    <property type="protein sequence ID" value="EKM52993.1"/>
    <property type="molecule type" value="Genomic_DNA"/>
</dbReference>
<dbReference type="RefSeq" id="XP_007397605.1">
    <property type="nucleotide sequence ID" value="XM_007397543.1"/>
</dbReference>
<organism evidence="2 3">
    <name type="scientific">Phanerochaete carnosa (strain HHB-10118-sp)</name>
    <name type="common">White-rot fungus</name>
    <name type="synonym">Peniophora carnosa</name>
    <dbReference type="NCBI Taxonomy" id="650164"/>
    <lineage>
        <taxon>Eukaryota</taxon>
        <taxon>Fungi</taxon>
        <taxon>Dikarya</taxon>
        <taxon>Basidiomycota</taxon>
        <taxon>Agaricomycotina</taxon>
        <taxon>Agaricomycetes</taxon>
        <taxon>Polyporales</taxon>
        <taxon>Phanerochaetaceae</taxon>
        <taxon>Phanerochaete</taxon>
    </lineage>
</organism>
<dbReference type="GeneID" id="18919618"/>
<feature type="region of interest" description="Disordered" evidence="1">
    <location>
        <begin position="1"/>
        <end position="62"/>
    </location>
</feature>
<keyword evidence="3" id="KW-1185">Reference proteome</keyword>
<sequence>MFPTSPSTSRFRRCTSLVPPSSHAPSSDAGVFGGKHGRKDLKEKRPGWKLQTHPAPGSAETTHVPIKQDAKALLRRQARDRRREEKHKALLTRAESKVVLDGADVGQDETLLPVHDVNVDVFKLADEAANLTAGLGNLHVIVESAEVVVDEAPTPEFIPATPALSDTVILGGSPSPALTEATLVDVVADAPPLGAKEPRLIVEALVVRKMSIDEGFLDFGGFSVI</sequence>
<proteinExistence type="predicted"/>
<dbReference type="InParanoid" id="K5VNF5"/>
<dbReference type="AlphaFoldDB" id="K5VNF5"/>
<evidence type="ECO:0000313" key="3">
    <source>
        <dbReference type="Proteomes" id="UP000008370"/>
    </source>
</evidence>
<evidence type="ECO:0000256" key="1">
    <source>
        <dbReference type="SAM" id="MobiDB-lite"/>
    </source>
</evidence>
<reference evidence="2 3" key="1">
    <citation type="journal article" date="2012" name="BMC Genomics">
        <title>Comparative genomics of the white-rot fungi, Phanerochaete carnosa and P. chrysosporium, to elucidate the genetic basis of the distinct wood types they colonize.</title>
        <authorList>
            <person name="Suzuki H."/>
            <person name="MacDonald J."/>
            <person name="Syed K."/>
            <person name="Salamov A."/>
            <person name="Hori C."/>
            <person name="Aerts A."/>
            <person name="Henrissat B."/>
            <person name="Wiebenga A."/>
            <person name="vanKuyk P.A."/>
            <person name="Barry K."/>
            <person name="Lindquist E."/>
            <person name="LaButti K."/>
            <person name="Lapidus A."/>
            <person name="Lucas S."/>
            <person name="Coutinho P."/>
            <person name="Gong Y."/>
            <person name="Samejima M."/>
            <person name="Mahadevan R."/>
            <person name="Abou-Zaid M."/>
            <person name="de Vries R.P."/>
            <person name="Igarashi K."/>
            <person name="Yadav J.S."/>
            <person name="Grigoriev I.V."/>
            <person name="Master E.R."/>
        </authorList>
    </citation>
    <scope>NUCLEOTIDE SEQUENCE [LARGE SCALE GENOMIC DNA]</scope>
    <source>
        <strain evidence="2 3">HHB-10118-sp</strain>
    </source>
</reference>
<dbReference type="HOGENOM" id="CLU_107251_0_0_1"/>
<dbReference type="Proteomes" id="UP000008370">
    <property type="component" value="Unassembled WGS sequence"/>
</dbReference>
<gene>
    <name evidence="2" type="ORF">PHACADRAFT_30110</name>
</gene>
<dbReference type="KEGG" id="pco:PHACADRAFT_30110"/>
<dbReference type="OrthoDB" id="248233at2759"/>
<accession>K5VNF5</accession>
<evidence type="ECO:0000313" key="2">
    <source>
        <dbReference type="EMBL" id="EKM52993.1"/>
    </source>
</evidence>
<name>K5VNF5_PHACS</name>
<protein>
    <submittedName>
        <fullName evidence="2">Uncharacterized protein</fullName>
    </submittedName>
</protein>